<evidence type="ECO:0000313" key="1">
    <source>
        <dbReference type="EMBL" id="KAI0058649.1"/>
    </source>
</evidence>
<evidence type="ECO:0000313" key="2">
    <source>
        <dbReference type="Proteomes" id="UP000814140"/>
    </source>
</evidence>
<name>A0ACB8SQK8_9AGAM</name>
<keyword evidence="2" id="KW-1185">Reference proteome</keyword>
<sequence length="74" mass="8480">MTTTHRRETRLPFLSSRQSSREPRAQNSRSPQSRSGRISVRHTTITHITSQSYRSNTGRHSHPHARQLASACSR</sequence>
<reference evidence="1" key="2">
    <citation type="journal article" date="2022" name="New Phytol.">
        <title>Evolutionary transition to the ectomycorrhizal habit in the genomes of a hyperdiverse lineage of mushroom-forming fungi.</title>
        <authorList>
            <person name="Looney B."/>
            <person name="Miyauchi S."/>
            <person name="Morin E."/>
            <person name="Drula E."/>
            <person name="Courty P.E."/>
            <person name="Kohler A."/>
            <person name="Kuo A."/>
            <person name="LaButti K."/>
            <person name="Pangilinan J."/>
            <person name="Lipzen A."/>
            <person name="Riley R."/>
            <person name="Andreopoulos W."/>
            <person name="He G."/>
            <person name="Johnson J."/>
            <person name="Nolan M."/>
            <person name="Tritt A."/>
            <person name="Barry K.W."/>
            <person name="Grigoriev I.V."/>
            <person name="Nagy L.G."/>
            <person name="Hibbett D."/>
            <person name="Henrissat B."/>
            <person name="Matheny P.B."/>
            <person name="Labbe J."/>
            <person name="Martin F.M."/>
        </authorList>
    </citation>
    <scope>NUCLEOTIDE SEQUENCE</scope>
    <source>
        <strain evidence="1">HHB10654</strain>
    </source>
</reference>
<protein>
    <submittedName>
        <fullName evidence="1">Uncharacterized protein</fullName>
    </submittedName>
</protein>
<dbReference type="Proteomes" id="UP000814140">
    <property type="component" value="Unassembled WGS sequence"/>
</dbReference>
<accession>A0ACB8SQK8</accession>
<organism evidence="1 2">
    <name type="scientific">Artomyces pyxidatus</name>
    <dbReference type="NCBI Taxonomy" id="48021"/>
    <lineage>
        <taxon>Eukaryota</taxon>
        <taxon>Fungi</taxon>
        <taxon>Dikarya</taxon>
        <taxon>Basidiomycota</taxon>
        <taxon>Agaricomycotina</taxon>
        <taxon>Agaricomycetes</taxon>
        <taxon>Russulales</taxon>
        <taxon>Auriscalpiaceae</taxon>
        <taxon>Artomyces</taxon>
    </lineage>
</organism>
<gene>
    <name evidence="1" type="ORF">BV25DRAFT_1829888</name>
</gene>
<reference evidence="1" key="1">
    <citation type="submission" date="2021-03" db="EMBL/GenBank/DDBJ databases">
        <authorList>
            <consortium name="DOE Joint Genome Institute"/>
            <person name="Ahrendt S."/>
            <person name="Looney B.P."/>
            <person name="Miyauchi S."/>
            <person name="Morin E."/>
            <person name="Drula E."/>
            <person name="Courty P.E."/>
            <person name="Chicoki N."/>
            <person name="Fauchery L."/>
            <person name="Kohler A."/>
            <person name="Kuo A."/>
            <person name="Labutti K."/>
            <person name="Pangilinan J."/>
            <person name="Lipzen A."/>
            <person name="Riley R."/>
            <person name="Andreopoulos W."/>
            <person name="He G."/>
            <person name="Johnson J."/>
            <person name="Barry K.W."/>
            <person name="Grigoriev I.V."/>
            <person name="Nagy L."/>
            <person name="Hibbett D."/>
            <person name="Henrissat B."/>
            <person name="Matheny P.B."/>
            <person name="Labbe J."/>
            <person name="Martin F."/>
        </authorList>
    </citation>
    <scope>NUCLEOTIDE SEQUENCE</scope>
    <source>
        <strain evidence="1">HHB10654</strain>
    </source>
</reference>
<dbReference type="EMBL" id="MU277233">
    <property type="protein sequence ID" value="KAI0058649.1"/>
    <property type="molecule type" value="Genomic_DNA"/>
</dbReference>
<comment type="caution">
    <text evidence="1">The sequence shown here is derived from an EMBL/GenBank/DDBJ whole genome shotgun (WGS) entry which is preliminary data.</text>
</comment>
<proteinExistence type="predicted"/>